<organism evidence="1 2">
    <name type="scientific">Mycolicibacter heraklionensis</name>
    <dbReference type="NCBI Taxonomy" id="512402"/>
    <lineage>
        <taxon>Bacteria</taxon>
        <taxon>Bacillati</taxon>
        <taxon>Actinomycetota</taxon>
        <taxon>Actinomycetes</taxon>
        <taxon>Mycobacteriales</taxon>
        <taxon>Mycobacteriaceae</taxon>
        <taxon>Mycolicibacter</taxon>
    </lineage>
</organism>
<reference evidence="1 2" key="1">
    <citation type="submission" date="2015-05" db="EMBL/GenBank/DDBJ databases">
        <title>Genome sequence of Mycobacterium heraklionense Davo strain.</title>
        <authorList>
            <person name="Greninger A.L."/>
            <person name="Cunningham G."/>
            <person name="Miller S."/>
        </authorList>
    </citation>
    <scope>NUCLEOTIDE SEQUENCE [LARGE SCALE GENOMIC DNA]</scope>
    <source>
        <strain evidence="1 2">Davo</strain>
    </source>
</reference>
<protein>
    <submittedName>
        <fullName evidence="1">Uncharacterized protein</fullName>
    </submittedName>
</protein>
<keyword evidence="2" id="KW-1185">Reference proteome</keyword>
<proteinExistence type="predicted"/>
<dbReference type="Proteomes" id="UP000036464">
    <property type="component" value="Unassembled WGS sequence"/>
</dbReference>
<comment type="caution">
    <text evidence="1">The sequence shown here is derived from an EMBL/GenBank/DDBJ whole genome shotgun (WGS) entry which is preliminary data.</text>
</comment>
<evidence type="ECO:0000313" key="2">
    <source>
        <dbReference type="Proteomes" id="UP000036464"/>
    </source>
</evidence>
<accession>A0ABR5FEG1</accession>
<dbReference type="EMBL" id="LDPO01000010">
    <property type="protein sequence ID" value="KLO28351.1"/>
    <property type="molecule type" value="Genomic_DNA"/>
</dbReference>
<sequence length="62" mass="6731">MVSVQFTDPAHGVILVALSAELAEHLAALLATALHSPRIHAAAGQVRAVQRDRRQISRRHTD</sequence>
<gene>
    <name evidence="1" type="ORF">ABW16_13735</name>
</gene>
<name>A0ABR5FEG1_9MYCO</name>
<evidence type="ECO:0000313" key="1">
    <source>
        <dbReference type="EMBL" id="KLO28351.1"/>
    </source>
</evidence>